<proteinExistence type="predicted"/>
<dbReference type="InterPro" id="IPR046349">
    <property type="entry name" value="C1-like_sf"/>
</dbReference>
<accession>A0ABD1HZT1</accession>
<dbReference type="Proteomes" id="UP001567538">
    <property type="component" value="Unassembled WGS sequence"/>
</dbReference>
<dbReference type="PANTHER" id="PTHR46288:SF27">
    <property type="entry name" value="CYSTEINE_HISTIDINE-RICH C1 DOMAIN FAMILY PROTEIN"/>
    <property type="match status" value="1"/>
</dbReference>
<dbReference type="PANTHER" id="PTHR46288">
    <property type="entry name" value="PHORBOL-ESTER/DAG-TYPE DOMAIN-CONTAINING PROTEIN"/>
    <property type="match status" value="1"/>
</dbReference>
<comment type="caution">
    <text evidence="3">The sequence shown here is derived from an EMBL/GenBank/DDBJ whole genome shotgun (WGS) entry which is preliminary data.</text>
</comment>
<dbReference type="EMBL" id="JBEAFC010000003">
    <property type="protein sequence ID" value="KAL1561990.1"/>
    <property type="molecule type" value="Genomic_DNA"/>
</dbReference>
<organism evidence="3 4">
    <name type="scientific">Salvia divinorum</name>
    <name type="common">Maria pastora</name>
    <name type="synonym">Diviner's sage</name>
    <dbReference type="NCBI Taxonomy" id="28513"/>
    <lineage>
        <taxon>Eukaryota</taxon>
        <taxon>Viridiplantae</taxon>
        <taxon>Streptophyta</taxon>
        <taxon>Embryophyta</taxon>
        <taxon>Tracheophyta</taxon>
        <taxon>Spermatophyta</taxon>
        <taxon>Magnoliopsida</taxon>
        <taxon>eudicotyledons</taxon>
        <taxon>Gunneridae</taxon>
        <taxon>Pentapetalae</taxon>
        <taxon>asterids</taxon>
        <taxon>lamiids</taxon>
        <taxon>Lamiales</taxon>
        <taxon>Lamiaceae</taxon>
        <taxon>Nepetoideae</taxon>
        <taxon>Mentheae</taxon>
        <taxon>Salviinae</taxon>
        <taxon>Salvia</taxon>
        <taxon>Salvia subgen. Calosphace</taxon>
    </lineage>
</organism>
<dbReference type="AlphaFoldDB" id="A0ABD1HZT1"/>
<dbReference type="InterPro" id="IPR004146">
    <property type="entry name" value="DC1"/>
</dbReference>
<name>A0ABD1HZT1_SALDI</name>
<feature type="domain" description="DC1" evidence="2">
    <location>
        <begin position="22"/>
        <end position="68"/>
    </location>
</feature>
<reference evidence="3 4" key="1">
    <citation type="submission" date="2024-06" db="EMBL/GenBank/DDBJ databases">
        <title>A chromosome level genome sequence of Diviner's sage (Salvia divinorum).</title>
        <authorList>
            <person name="Ford S.A."/>
            <person name="Ro D.-K."/>
            <person name="Ness R.W."/>
            <person name="Phillips M.A."/>
        </authorList>
    </citation>
    <scope>NUCLEOTIDE SEQUENCE [LARGE SCALE GENOMIC DNA]</scope>
    <source>
        <strain evidence="3">SAF-2024a</strain>
        <tissue evidence="3">Leaf</tissue>
    </source>
</reference>
<protein>
    <recommendedName>
        <fullName evidence="2">DC1 domain-containing protein</fullName>
    </recommendedName>
</protein>
<keyword evidence="4" id="KW-1185">Reference proteome</keyword>
<keyword evidence="1" id="KW-0677">Repeat</keyword>
<sequence>MAMVMKSSDDGREETQPIISHFSHRHPLESSELHEDDNGVCSGCEHDVVGPAYVCTKATCHFLLHGLCSDLPRRLRHRCHPSHPLALLPSPPYGDGEFTCDACGRSGHGFTYHCGACKFDLHVECASLPEIEDRRDVHQHALILTADLPDGQDLVCCACDDFVAKGLWVYCCLACKCGLHLSCA</sequence>
<evidence type="ECO:0000259" key="2">
    <source>
        <dbReference type="Pfam" id="PF03107"/>
    </source>
</evidence>
<evidence type="ECO:0000256" key="1">
    <source>
        <dbReference type="ARBA" id="ARBA00022737"/>
    </source>
</evidence>
<feature type="domain" description="DC1" evidence="2">
    <location>
        <begin position="79"/>
        <end position="126"/>
    </location>
</feature>
<gene>
    <name evidence="3" type="ORF">AAHA92_04621</name>
</gene>
<evidence type="ECO:0000313" key="3">
    <source>
        <dbReference type="EMBL" id="KAL1561990.1"/>
    </source>
</evidence>
<dbReference type="SUPFAM" id="SSF57889">
    <property type="entry name" value="Cysteine-rich domain"/>
    <property type="match status" value="1"/>
</dbReference>
<evidence type="ECO:0000313" key="4">
    <source>
        <dbReference type="Proteomes" id="UP001567538"/>
    </source>
</evidence>
<dbReference type="Gene3D" id="3.30.60.20">
    <property type="match status" value="1"/>
</dbReference>
<dbReference type="Pfam" id="PF03107">
    <property type="entry name" value="C1_2"/>
    <property type="match status" value="2"/>
</dbReference>